<dbReference type="AlphaFoldDB" id="A0A433JR01"/>
<reference evidence="3 4" key="1">
    <citation type="submission" date="2018-12" db="EMBL/GenBank/DDBJ databases">
        <authorList>
            <person name="Li F."/>
        </authorList>
    </citation>
    <scope>NUCLEOTIDE SEQUENCE [LARGE SCALE GENOMIC DNA]</scope>
    <source>
        <strain evidence="3 4">EGI 6500705</strain>
    </source>
</reference>
<dbReference type="Gene3D" id="2.60.40.10">
    <property type="entry name" value="Immunoglobulins"/>
    <property type="match status" value="2"/>
</dbReference>
<feature type="region of interest" description="Disordered" evidence="1">
    <location>
        <begin position="1"/>
        <end position="31"/>
    </location>
</feature>
<dbReference type="GO" id="GO:0005975">
    <property type="term" value="P:carbohydrate metabolic process"/>
    <property type="evidence" value="ECO:0007669"/>
    <property type="project" value="UniProtKB-ARBA"/>
</dbReference>
<organism evidence="3 4">
    <name type="scientific">Labedella endophytica</name>
    <dbReference type="NCBI Taxonomy" id="1523160"/>
    <lineage>
        <taxon>Bacteria</taxon>
        <taxon>Bacillati</taxon>
        <taxon>Actinomycetota</taxon>
        <taxon>Actinomycetes</taxon>
        <taxon>Micrococcales</taxon>
        <taxon>Microbacteriaceae</taxon>
        <taxon>Labedella</taxon>
    </lineage>
</organism>
<feature type="transmembrane region" description="Helical" evidence="2">
    <location>
        <begin position="589"/>
        <end position="607"/>
    </location>
</feature>
<accession>A0A433JR01</accession>
<proteinExistence type="predicted"/>
<feature type="region of interest" description="Disordered" evidence="1">
    <location>
        <begin position="61"/>
        <end position="113"/>
    </location>
</feature>
<evidence type="ECO:0000313" key="3">
    <source>
        <dbReference type="EMBL" id="RUQ99184.1"/>
    </source>
</evidence>
<name>A0A433JR01_9MICO</name>
<feature type="compositionally biased region" description="Pro residues" evidence="1">
    <location>
        <begin position="375"/>
        <end position="400"/>
    </location>
</feature>
<keyword evidence="2" id="KW-0472">Membrane</keyword>
<evidence type="ECO:0008006" key="5">
    <source>
        <dbReference type="Google" id="ProtNLM"/>
    </source>
</evidence>
<dbReference type="InterPro" id="IPR013783">
    <property type="entry name" value="Ig-like_fold"/>
</dbReference>
<gene>
    <name evidence="3" type="ORF">ELQ94_12810</name>
</gene>
<feature type="transmembrane region" description="Helical" evidence="2">
    <location>
        <begin position="682"/>
        <end position="703"/>
    </location>
</feature>
<dbReference type="Proteomes" id="UP000274909">
    <property type="component" value="Unassembled WGS sequence"/>
</dbReference>
<keyword evidence="4" id="KW-1185">Reference proteome</keyword>
<feature type="region of interest" description="Disordered" evidence="1">
    <location>
        <begin position="456"/>
        <end position="476"/>
    </location>
</feature>
<comment type="caution">
    <text evidence="3">The sequence shown here is derived from an EMBL/GenBank/DDBJ whole genome shotgun (WGS) entry which is preliminary data.</text>
</comment>
<feature type="compositionally biased region" description="Polar residues" evidence="1">
    <location>
        <begin position="90"/>
        <end position="113"/>
    </location>
</feature>
<feature type="transmembrane region" description="Helical" evidence="2">
    <location>
        <begin position="652"/>
        <end position="670"/>
    </location>
</feature>
<keyword evidence="2" id="KW-0812">Transmembrane</keyword>
<feature type="transmembrane region" description="Helical" evidence="2">
    <location>
        <begin position="494"/>
        <end position="518"/>
    </location>
</feature>
<evidence type="ECO:0000256" key="1">
    <source>
        <dbReference type="SAM" id="MobiDB-lite"/>
    </source>
</evidence>
<feature type="transmembrane region" description="Helical" evidence="2">
    <location>
        <begin position="619"/>
        <end position="646"/>
    </location>
</feature>
<feature type="transmembrane region" description="Helical" evidence="2">
    <location>
        <begin position="709"/>
        <end position="731"/>
    </location>
</feature>
<dbReference type="RefSeq" id="WP_127050746.1">
    <property type="nucleotide sequence ID" value="NZ_RZGZ01000003.1"/>
</dbReference>
<keyword evidence="2" id="KW-1133">Transmembrane helix</keyword>
<feature type="transmembrane region" description="Helical" evidence="2">
    <location>
        <begin position="530"/>
        <end position="553"/>
    </location>
</feature>
<evidence type="ECO:0000256" key="2">
    <source>
        <dbReference type="SAM" id="Phobius"/>
    </source>
</evidence>
<feature type="transmembrane region" description="Helical" evidence="2">
    <location>
        <begin position="36"/>
        <end position="60"/>
    </location>
</feature>
<sequence length="745" mass="73397">MAQQGSAKREAVRIEGASSVTTPSVRRPVRRSPLRSLGVAALLIGLVTAGAIGTGASAALATTETPSPPAAPTAPPEDDRAEAPIIGSPSPGSVITSASTTISGTKTPGSGVQVQNGAGDVLCIIDASDAEGWSCTITLGAGAAITIQAIATGADGAAGGRTSVQVTSVPPPTILSGGSTPGNGLLRGTGIPGATVTATTSSGESCSSGADSSGAWACLLPARAADGSYSATASQVATYTSTRSDASPAVRLVLDRTVPSPPLISSPRSGSSVPTEDVRFAGSGEDGATVTVFAGSASVCQAIVSNSEWSCVAARLTVGDVRIVAIQRDAADNTSGGGVPVELTVGGSTPAPSPTPTPSGSAPGDEPSETATPTAPQPEPSPAPPTPDEPTSPAVPPPGASPWDRDTWDAATPFTTPRAPLFSSGTGPEWARTLLLAALAVAGIALASHVARGAGAVSRGATGPGATSSSPLSSPARFVLTGRNRRDVVTAPRVVPAPSSIPTVVAALVAVAGLLILSRPVDGSPAYARLLFASVTATFVVALASVAVPAVASRLFGSGRVHTTVDPRGFLVIAATVAASRFLGLEPPLLFALVLTASTSLAVSRVAEGRVAGIRILSLAVLGGASWALGSVFPLLGLGGFAASLVTETLNVLTAAALGSAAIMLLPIGASSGRSLWAASRVAWVAIGFVVVAVELVLLGSGTPAMTSAVTSIGSAAAVACIVLCLSVWIWRRYIAPALEEESGL</sequence>
<feature type="region of interest" description="Disordered" evidence="1">
    <location>
        <begin position="331"/>
        <end position="426"/>
    </location>
</feature>
<protein>
    <recommendedName>
        <fullName evidence="5">Bacterial Ig-like domain-containing protein</fullName>
    </recommendedName>
</protein>
<evidence type="ECO:0000313" key="4">
    <source>
        <dbReference type="Proteomes" id="UP000274909"/>
    </source>
</evidence>
<feature type="compositionally biased region" description="Low complexity" evidence="1">
    <location>
        <begin position="358"/>
        <end position="374"/>
    </location>
</feature>
<dbReference type="EMBL" id="RZGZ01000003">
    <property type="protein sequence ID" value="RUQ99184.1"/>
    <property type="molecule type" value="Genomic_DNA"/>
</dbReference>
<feature type="compositionally biased region" description="Pro residues" evidence="1">
    <location>
        <begin position="66"/>
        <end position="75"/>
    </location>
</feature>
<dbReference type="OrthoDB" id="5109916at2"/>